<evidence type="ECO:0000313" key="1">
    <source>
        <dbReference type="EMBL" id="ELR16746.1"/>
    </source>
</evidence>
<dbReference type="VEuPathDB" id="AmoebaDB:ACA1_019980"/>
<dbReference type="RefSeq" id="XP_004338759.1">
    <property type="nucleotide sequence ID" value="XM_004338711.1"/>
</dbReference>
<dbReference type="Proteomes" id="UP000011083">
    <property type="component" value="Unassembled WGS sequence"/>
</dbReference>
<keyword evidence="2" id="KW-1185">Reference proteome</keyword>
<dbReference type="AlphaFoldDB" id="L8GXD7"/>
<dbReference type="KEGG" id="acan:ACA1_019980"/>
<proteinExistence type="predicted"/>
<evidence type="ECO:0000313" key="2">
    <source>
        <dbReference type="Proteomes" id="UP000011083"/>
    </source>
</evidence>
<dbReference type="EMBL" id="KB007984">
    <property type="protein sequence ID" value="ELR16746.1"/>
    <property type="molecule type" value="Genomic_DNA"/>
</dbReference>
<sequence>MPMYKGGCIDAILELYEYATISDEEKVKLAALLFFNAKPMLIPILEEAMLSQLLLSEDLIQVEDGVMCQLHQGTKHKFFDGEARAFEYAMAYVVGGAWLQVSVFRDRARLIGGAMHRLERLIPGNRPTTAKMHQNQRDILIATRIANDAMAWFRAFELKYRPKKHGSVYLFDSDITTNWHEMVEAAVRDVHEFI</sequence>
<name>L8GXD7_ACACF</name>
<reference evidence="1 2" key="1">
    <citation type="journal article" date="2013" name="Genome Biol.">
        <title>Genome of Acanthamoeba castellanii highlights extensive lateral gene transfer and early evolution of tyrosine kinase signaling.</title>
        <authorList>
            <person name="Clarke M."/>
            <person name="Lohan A.J."/>
            <person name="Liu B."/>
            <person name="Lagkouvardos I."/>
            <person name="Roy S."/>
            <person name="Zafar N."/>
            <person name="Bertelli C."/>
            <person name="Schilde C."/>
            <person name="Kianianmomeni A."/>
            <person name="Burglin T.R."/>
            <person name="Frech C."/>
            <person name="Turcotte B."/>
            <person name="Kopec K.O."/>
            <person name="Synnott J.M."/>
            <person name="Choo C."/>
            <person name="Paponov I."/>
            <person name="Finkler A."/>
            <person name="Soon Heng Tan C."/>
            <person name="Hutchins A.P."/>
            <person name="Weinmeier T."/>
            <person name="Rattei T."/>
            <person name="Chu J.S."/>
            <person name="Gimenez G."/>
            <person name="Irimia M."/>
            <person name="Rigden D.J."/>
            <person name="Fitzpatrick D.A."/>
            <person name="Lorenzo-Morales J."/>
            <person name="Bateman A."/>
            <person name="Chiu C.H."/>
            <person name="Tang P."/>
            <person name="Hegemann P."/>
            <person name="Fromm H."/>
            <person name="Raoult D."/>
            <person name="Greub G."/>
            <person name="Miranda-Saavedra D."/>
            <person name="Chen N."/>
            <person name="Nash P."/>
            <person name="Ginger M.L."/>
            <person name="Horn M."/>
            <person name="Schaap P."/>
            <person name="Caler L."/>
            <person name="Loftus B."/>
        </authorList>
    </citation>
    <scope>NUCLEOTIDE SEQUENCE [LARGE SCALE GENOMIC DNA]</scope>
    <source>
        <strain evidence="1 2">Neff</strain>
    </source>
</reference>
<accession>L8GXD7</accession>
<organism evidence="1 2">
    <name type="scientific">Acanthamoeba castellanii (strain ATCC 30010 / Neff)</name>
    <dbReference type="NCBI Taxonomy" id="1257118"/>
    <lineage>
        <taxon>Eukaryota</taxon>
        <taxon>Amoebozoa</taxon>
        <taxon>Discosea</taxon>
        <taxon>Longamoebia</taxon>
        <taxon>Centramoebida</taxon>
        <taxon>Acanthamoebidae</taxon>
        <taxon>Acanthamoeba</taxon>
    </lineage>
</organism>
<protein>
    <submittedName>
        <fullName evidence="1">Uncharacterized protein</fullName>
    </submittedName>
</protein>
<gene>
    <name evidence="1" type="ORF">ACA1_019980</name>
</gene>
<dbReference type="GeneID" id="14917449"/>